<dbReference type="Gene3D" id="3.40.50.2300">
    <property type="match status" value="1"/>
</dbReference>
<name>A0A543I3R4_9MICO</name>
<comment type="similarity">
    <text evidence="1">Belongs to the arsA ATPase family.</text>
</comment>
<dbReference type="CDD" id="cd16345">
    <property type="entry name" value="LMWP_ArsC"/>
    <property type="match status" value="1"/>
</dbReference>
<organism evidence="4 5">
    <name type="scientific">Humibacillus xanthopallidus</name>
    <dbReference type="NCBI Taxonomy" id="412689"/>
    <lineage>
        <taxon>Bacteria</taxon>
        <taxon>Bacillati</taxon>
        <taxon>Actinomycetota</taxon>
        <taxon>Actinomycetes</taxon>
        <taxon>Micrococcales</taxon>
        <taxon>Intrasporangiaceae</taxon>
        <taxon>Humibacillus</taxon>
    </lineage>
</organism>
<accession>A0A543I3R4</accession>
<evidence type="ECO:0000313" key="5">
    <source>
        <dbReference type="Proteomes" id="UP000316747"/>
    </source>
</evidence>
<gene>
    <name evidence="4" type="ORF">FBY41_1577</name>
</gene>
<dbReference type="Pfam" id="PF02374">
    <property type="entry name" value="ArsA_ATPase"/>
    <property type="match status" value="3"/>
</dbReference>
<sequence>MIPPTPPPTPTFLDGLPRFIFFTGKGGVGKTSLACAAAVRLAGQGKRVLLTSTDPASNVGQVFDVAVGNTVTPVPSVPGLDALEIDPQQAVTAYRASIIDPVRELLPPDEVAAMTEQLSGACTTEIASFNEFTTLLADEAATAAYDHVLFDTAPTGHTVRLLQLPGEWTTYLSDGKGDVSCLGPVAGLDRLRHDYAGALAALTDPARTRLVLVTRPQRSSIGEAARTFDELRALGMTNAHLVVNGVMPQYAAADPLVDVVRAREQDALDALPPALACLPRTTVPLLPVNTVGVPALRALLDPAGALPTEEDCGTATLPTGFTDLRPLVDEIEADGRGLVMCMGKGGVGKTTVAAAVALELATRGHEVLLTTTDPAAHLSETLQAEVEHLTVERIDPGQAITEYRARVMAGKGKALDDAGRAVLAEDLKSPCTDEVAVFQQFSHVVFQARKQFVVLDTAPTGHTLLLLDAAGSYHREITRQMSEGARFVTPLMRLQDPSQTKVVIVTLPETTPVLEAEQLQDDLARAGISPWAWVVNGSLTAAVPTSPFLRARAHAEDAPLARVGQLCSRVAVLPLLAHEPVGPTALSELTQPITVPVPTQRGNHPPEQGAPMTDKPSVLFVCVHNAGRSQMAAAYLAHLGGGAVEVRSAGSAPADEVNPSAVAAMAEEGIDITAEVPKILTTDAVQESDVVITMGCGDTCPIFPGKRYEDWELEDPAGQGLESVRPIRDEIKQRVLGLLDSLGVAPVAR</sequence>
<comment type="caution">
    <text evidence="4">The sequence shown here is derived from an EMBL/GenBank/DDBJ whole genome shotgun (WGS) entry which is preliminary data.</text>
</comment>
<dbReference type="NCBIfam" id="TIGR04291">
    <property type="entry name" value="arsen_driv_ArsA"/>
    <property type="match status" value="1"/>
</dbReference>
<dbReference type="Pfam" id="PF01451">
    <property type="entry name" value="LMWPc"/>
    <property type="match status" value="1"/>
</dbReference>
<feature type="domain" description="AAA+ ATPase" evidence="3">
    <location>
        <begin position="336"/>
        <end position="525"/>
    </location>
</feature>
<dbReference type="InterPro" id="IPR036196">
    <property type="entry name" value="Ptyr_pPase_sf"/>
</dbReference>
<dbReference type="InterPro" id="IPR027541">
    <property type="entry name" value="Ars_ATPase"/>
</dbReference>
<keyword evidence="4" id="KW-0067">ATP-binding</keyword>
<dbReference type="InterPro" id="IPR003593">
    <property type="entry name" value="AAA+_ATPase"/>
</dbReference>
<dbReference type="InterPro" id="IPR027417">
    <property type="entry name" value="P-loop_NTPase"/>
</dbReference>
<proteinExistence type="inferred from homology"/>
<feature type="domain" description="AAA+ ATPase" evidence="3">
    <location>
        <begin position="16"/>
        <end position="248"/>
    </location>
</feature>
<dbReference type="PANTHER" id="PTHR10803:SF3">
    <property type="entry name" value="ATPASE GET3"/>
    <property type="match status" value="1"/>
</dbReference>
<dbReference type="Gene3D" id="3.40.50.300">
    <property type="entry name" value="P-loop containing nucleotide triphosphate hydrolases"/>
    <property type="match status" value="2"/>
</dbReference>
<dbReference type="Proteomes" id="UP000316747">
    <property type="component" value="Unassembled WGS sequence"/>
</dbReference>
<dbReference type="GO" id="GO:0016887">
    <property type="term" value="F:ATP hydrolysis activity"/>
    <property type="evidence" value="ECO:0007669"/>
    <property type="project" value="InterPro"/>
</dbReference>
<dbReference type="AlphaFoldDB" id="A0A543I3R4"/>
<dbReference type="GO" id="GO:0015446">
    <property type="term" value="F:ATPase-coupled arsenite transmembrane transporter activity"/>
    <property type="evidence" value="ECO:0007669"/>
    <property type="project" value="InterPro"/>
</dbReference>
<evidence type="ECO:0000259" key="2">
    <source>
        <dbReference type="SMART" id="SM00226"/>
    </source>
</evidence>
<dbReference type="EMBL" id="VFPM01000001">
    <property type="protein sequence ID" value="TQM65191.1"/>
    <property type="molecule type" value="Genomic_DNA"/>
</dbReference>
<dbReference type="PANTHER" id="PTHR10803">
    <property type="entry name" value="ARSENICAL PUMP-DRIVING ATPASE ARSENITE-TRANSLOCATING ATPASE"/>
    <property type="match status" value="1"/>
</dbReference>
<evidence type="ECO:0000256" key="1">
    <source>
        <dbReference type="ARBA" id="ARBA00011040"/>
    </source>
</evidence>
<keyword evidence="5" id="KW-1185">Reference proteome</keyword>
<dbReference type="InterPro" id="IPR025723">
    <property type="entry name" value="ArsA/GET3_ATPase-like"/>
</dbReference>
<dbReference type="SMART" id="SM00226">
    <property type="entry name" value="LMWPc"/>
    <property type="match status" value="1"/>
</dbReference>
<dbReference type="NCBIfam" id="TIGR00345">
    <property type="entry name" value="GET3_arsA_TRC40"/>
    <property type="match status" value="1"/>
</dbReference>
<dbReference type="OrthoDB" id="9780677at2"/>
<keyword evidence="4" id="KW-0547">Nucleotide-binding</keyword>
<feature type="domain" description="Phosphotyrosine protein phosphatase I" evidence="2">
    <location>
        <begin position="616"/>
        <end position="741"/>
    </location>
</feature>
<evidence type="ECO:0000259" key="3">
    <source>
        <dbReference type="SMART" id="SM00382"/>
    </source>
</evidence>
<evidence type="ECO:0000313" key="4">
    <source>
        <dbReference type="EMBL" id="TQM65191.1"/>
    </source>
</evidence>
<dbReference type="InterPro" id="IPR016300">
    <property type="entry name" value="ATPase_ArsA/GET3"/>
</dbReference>
<dbReference type="SUPFAM" id="SSF52540">
    <property type="entry name" value="P-loop containing nucleoside triphosphate hydrolases"/>
    <property type="match status" value="2"/>
</dbReference>
<dbReference type="CDD" id="cd02035">
    <property type="entry name" value="ArsA"/>
    <property type="match status" value="2"/>
</dbReference>
<reference evidence="4 5" key="1">
    <citation type="submission" date="2019-06" db="EMBL/GenBank/DDBJ databases">
        <title>Genome sequencing of plant associated microbes to promote plant fitness in Sorghum bicolor and Oryza sativa.</title>
        <authorList>
            <person name="Coleman-Derr D."/>
        </authorList>
    </citation>
    <scope>NUCLEOTIDE SEQUENCE [LARGE SCALE GENOMIC DNA]</scope>
    <source>
        <strain evidence="4 5">KV-663</strain>
    </source>
</reference>
<protein>
    <submittedName>
        <fullName evidence="4">Arsenite efflux ATP-binding protein ArsA</fullName>
    </submittedName>
</protein>
<dbReference type="SMART" id="SM00382">
    <property type="entry name" value="AAA"/>
    <property type="match status" value="2"/>
</dbReference>
<dbReference type="SUPFAM" id="SSF52788">
    <property type="entry name" value="Phosphotyrosine protein phosphatases I"/>
    <property type="match status" value="1"/>
</dbReference>
<dbReference type="GO" id="GO:0005524">
    <property type="term" value="F:ATP binding"/>
    <property type="evidence" value="ECO:0007669"/>
    <property type="project" value="UniProtKB-KW"/>
</dbReference>
<dbReference type="InterPro" id="IPR023485">
    <property type="entry name" value="Ptyr_pPase"/>
</dbReference>